<proteinExistence type="predicted"/>
<dbReference type="RefSeq" id="XP_025517646.1">
    <property type="nucleotide sequence ID" value="XM_025664562.1"/>
</dbReference>
<protein>
    <submittedName>
        <fullName evidence="1">Uncharacterized protein</fullName>
    </submittedName>
</protein>
<accession>A0A8G1R588</accession>
<evidence type="ECO:0000313" key="1">
    <source>
        <dbReference type="EMBL" id="RAH59724.1"/>
    </source>
</evidence>
<organism evidence="1 2">
    <name type="scientific">Aspergillus piperis CBS 112811</name>
    <dbReference type="NCBI Taxonomy" id="1448313"/>
    <lineage>
        <taxon>Eukaryota</taxon>
        <taxon>Fungi</taxon>
        <taxon>Dikarya</taxon>
        <taxon>Ascomycota</taxon>
        <taxon>Pezizomycotina</taxon>
        <taxon>Eurotiomycetes</taxon>
        <taxon>Eurotiomycetidae</taxon>
        <taxon>Eurotiales</taxon>
        <taxon>Aspergillaceae</taxon>
        <taxon>Aspergillus</taxon>
        <taxon>Aspergillus subgen. Circumdati</taxon>
    </lineage>
</organism>
<evidence type="ECO:0000313" key="2">
    <source>
        <dbReference type="Proteomes" id="UP000249526"/>
    </source>
</evidence>
<dbReference type="AlphaFoldDB" id="A0A8G1R588"/>
<sequence>MTSSHRCSFDSAEKPDSAKWIQVGDIPMAYARPNRIGSIVADNDTLQPSNRQLHDALTLSREYWYRLSRIACYVHGNGVNPELAHPHHMLCKVPSMHGGPHTTHALHIGASPSRTLCLQASVNWQLDESTVCDRAKDRTDTVLLYIGTKAAVPYTLIGKDFSFWIGLESEEVPGSNYLAVLTLGWCYVLSARLLEIYGRNSAMRYTDSKATAHYEAIPEPTMHTVDIGEVSDDTASWWLSSDGGEFLTPWSVIRPSAQSLAIKWRSKDSTKAQAPSLTPLSSKKTFEALSQFAILHDLGSHFSVAFTMALTIPTHNCHGSTLQLPQPSLDGAKCPATSINCVPQDWAALYDNLSYYITLSCNPETIISSLCGSFWEPGVPCNLVSPWLHPILSEVPEEEKLASSPGLYLELLAIMNDIRRPTIAALWLRAAAGGLTPMILRRTRRGRPPLDPVAFPWTGCPQSFMDIAGTGPYLDQSKGQIWRADAWRLLHLPTTEEDDLSYNYLTRTPWEPCGKMQTTECALRVVSHLNCPRHQIRYHHWNWEVENSAAIEDEGFSTTRAYMPTTRYSGHFVQEPHVFPEKPLDLEASEQASIDIFRWFIFNREGFPRGSSTKMSG</sequence>
<name>A0A8G1R588_9EURO</name>
<gene>
    <name evidence="1" type="ORF">BO85DRAFT_510697</name>
</gene>
<keyword evidence="2" id="KW-1185">Reference proteome</keyword>
<dbReference type="EMBL" id="KZ825058">
    <property type="protein sequence ID" value="RAH59724.1"/>
    <property type="molecule type" value="Genomic_DNA"/>
</dbReference>
<reference evidence="1 2" key="1">
    <citation type="submission" date="2018-02" db="EMBL/GenBank/DDBJ databases">
        <title>The genomes of Aspergillus section Nigri reveals drivers in fungal speciation.</title>
        <authorList>
            <consortium name="DOE Joint Genome Institute"/>
            <person name="Vesth T.C."/>
            <person name="Nybo J."/>
            <person name="Theobald S."/>
            <person name="Brandl J."/>
            <person name="Frisvad J.C."/>
            <person name="Nielsen K.F."/>
            <person name="Lyhne E.K."/>
            <person name="Kogle M.E."/>
            <person name="Kuo A."/>
            <person name="Riley R."/>
            <person name="Clum A."/>
            <person name="Nolan M."/>
            <person name="Lipzen A."/>
            <person name="Salamov A."/>
            <person name="Henrissat B."/>
            <person name="Wiebenga A."/>
            <person name="De vries R.P."/>
            <person name="Grigoriev I.V."/>
            <person name="Mortensen U.H."/>
            <person name="Andersen M.R."/>
            <person name="Baker S.E."/>
        </authorList>
    </citation>
    <scope>NUCLEOTIDE SEQUENCE [LARGE SCALE GENOMIC DNA]</scope>
    <source>
        <strain evidence="1 2">CBS 112811</strain>
    </source>
</reference>
<dbReference type="GeneID" id="37167964"/>
<dbReference type="Proteomes" id="UP000249526">
    <property type="component" value="Unassembled WGS sequence"/>
</dbReference>